<dbReference type="Pfam" id="PF04314">
    <property type="entry name" value="PCuAC"/>
    <property type="match status" value="1"/>
</dbReference>
<accession>A0ABT1W446</accession>
<dbReference type="Proteomes" id="UP001524547">
    <property type="component" value="Unassembled WGS sequence"/>
</dbReference>
<dbReference type="InterPro" id="IPR036182">
    <property type="entry name" value="PCuAC_sf"/>
</dbReference>
<dbReference type="EMBL" id="JAMZEJ010000011">
    <property type="protein sequence ID" value="MCQ8242355.1"/>
    <property type="molecule type" value="Genomic_DNA"/>
</dbReference>
<evidence type="ECO:0000313" key="2">
    <source>
        <dbReference type="EMBL" id="MCQ8242355.1"/>
    </source>
</evidence>
<comment type="caution">
    <text evidence="2">The sequence shown here is derived from an EMBL/GenBank/DDBJ whole genome shotgun (WGS) entry which is preliminary data.</text>
</comment>
<keyword evidence="1" id="KW-0732">Signal</keyword>
<dbReference type="SUPFAM" id="SSF110087">
    <property type="entry name" value="DR1885-like metal-binding protein"/>
    <property type="match status" value="1"/>
</dbReference>
<evidence type="ECO:0000256" key="1">
    <source>
        <dbReference type="SAM" id="SignalP"/>
    </source>
</evidence>
<name>A0ABT1W446_9PROT</name>
<proteinExistence type="predicted"/>
<evidence type="ECO:0000313" key="3">
    <source>
        <dbReference type="Proteomes" id="UP001524547"/>
    </source>
</evidence>
<reference evidence="2 3" key="1">
    <citation type="submission" date="2022-06" db="EMBL/GenBank/DDBJ databases">
        <title>Rhizosaccharibacter gen. nov. sp. nov. KSS12, endophytic bacteria isolated from sugarcane.</title>
        <authorList>
            <person name="Pitiwittayakul N."/>
        </authorList>
    </citation>
    <scope>NUCLEOTIDE SEQUENCE [LARGE SCALE GENOMIC DNA]</scope>
    <source>
        <strain evidence="2 3">KSS12</strain>
    </source>
</reference>
<gene>
    <name evidence="2" type="ORF">NFI88_16095</name>
</gene>
<keyword evidence="3" id="KW-1185">Reference proteome</keyword>
<feature type="signal peptide" evidence="1">
    <location>
        <begin position="1"/>
        <end position="22"/>
    </location>
</feature>
<feature type="chain" id="PRO_5045683061" evidence="1">
    <location>
        <begin position="23"/>
        <end position="163"/>
    </location>
</feature>
<dbReference type="InterPro" id="IPR058248">
    <property type="entry name" value="Lxx211020-like"/>
</dbReference>
<dbReference type="RefSeq" id="WP_422921112.1">
    <property type="nucleotide sequence ID" value="NZ_JAMZEJ010000011.1"/>
</dbReference>
<sequence length="163" mass="16847">MRRLRAAVAAIGFGLPLSGVLAAASASEAAPTAASTAGIELSRPWARATVTDTGVAFLSIHNAGPADRLEGVSTPVAARAGLHEMSMSNGMMEMRALPSLSIPAGATVVLSPDDRHIMLEGLNRRLRRGDNFPLKLRFQHAGVLELQVPVAGPGAEGPDGAKH</sequence>
<dbReference type="Gene3D" id="2.60.40.1890">
    <property type="entry name" value="PCu(A)C copper chaperone"/>
    <property type="match status" value="1"/>
</dbReference>
<protein>
    <submittedName>
        <fullName evidence="2">Copper chaperone PCu(A)C</fullName>
    </submittedName>
</protein>
<dbReference type="PANTHER" id="PTHR36302:SF1">
    <property type="entry name" value="COPPER CHAPERONE PCU(A)C"/>
    <property type="match status" value="1"/>
</dbReference>
<dbReference type="PANTHER" id="PTHR36302">
    <property type="entry name" value="BLR7088 PROTEIN"/>
    <property type="match status" value="1"/>
</dbReference>
<organism evidence="2 3">
    <name type="scientific">Rhizosaccharibacter radicis</name>
    <dbReference type="NCBI Taxonomy" id="2782605"/>
    <lineage>
        <taxon>Bacteria</taxon>
        <taxon>Pseudomonadati</taxon>
        <taxon>Pseudomonadota</taxon>
        <taxon>Alphaproteobacteria</taxon>
        <taxon>Acetobacterales</taxon>
        <taxon>Acetobacteraceae</taxon>
        <taxon>Rhizosaccharibacter</taxon>
    </lineage>
</organism>
<dbReference type="InterPro" id="IPR007410">
    <property type="entry name" value="LpqE-like"/>
</dbReference>